<feature type="compositionally biased region" description="Polar residues" evidence="1">
    <location>
        <begin position="61"/>
        <end position="92"/>
    </location>
</feature>
<gene>
    <name evidence="2" type="ORF">IMSHALPRED_004575</name>
</gene>
<dbReference type="AlphaFoldDB" id="A0A8H3F7A7"/>
<feature type="compositionally biased region" description="Polar residues" evidence="1">
    <location>
        <begin position="13"/>
        <end position="23"/>
    </location>
</feature>
<dbReference type="Gene3D" id="6.10.140.1020">
    <property type="match status" value="1"/>
</dbReference>
<name>A0A8H3F7A7_9LECA</name>
<comment type="caution">
    <text evidence="2">The sequence shown here is derived from an EMBL/GenBank/DDBJ whole genome shotgun (WGS) entry which is preliminary data.</text>
</comment>
<reference evidence="2" key="1">
    <citation type="submission" date="2021-03" db="EMBL/GenBank/DDBJ databases">
        <authorList>
            <person name="Tagirdzhanova G."/>
        </authorList>
    </citation>
    <scope>NUCLEOTIDE SEQUENCE</scope>
</reference>
<organism evidence="2 3">
    <name type="scientific">Imshaugia aleurites</name>
    <dbReference type="NCBI Taxonomy" id="172621"/>
    <lineage>
        <taxon>Eukaryota</taxon>
        <taxon>Fungi</taxon>
        <taxon>Dikarya</taxon>
        <taxon>Ascomycota</taxon>
        <taxon>Pezizomycotina</taxon>
        <taxon>Lecanoromycetes</taxon>
        <taxon>OSLEUM clade</taxon>
        <taxon>Lecanoromycetidae</taxon>
        <taxon>Lecanorales</taxon>
        <taxon>Lecanorineae</taxon>
        <taxon>Parmeliaceae</taxon>
        <taxon>Imshaugia</taxon>
    </lineage>
</organism>
<dbReference type="Proteomes" id="UP000664534">
    <property type="component" value="Unassembled WGS sequence"/>
</dbReference>
<evidence type="ECO:0008006" key="4">
    <source>
        <dbReference type="Google" id="ProtNLM"/>
    </source>
</evidence>
<dbReference type="PANTHER" id="PTHR28527:SF1">
    <property type="entry name" value="SWI5-DEPENDENT RECOMBINATION DNA REPAIR PROTEIN 1"/>
    <property type="match status" value="1"/>
</dbReference>
<evidence type="ECO:0000256" key="1">
    <source>
        <dbReference type="SAM" id="MobiDB-lite"/>
    </source>
</evidence>
<proteinExistence type="predicted"/>
<feature type="region of interest" description="Disordered" evidence="1">
    <location>
        <begin position="1"/>
        <end position="92"/>
    </location>
</feature>
<feature type="compositionally biased region" description="Basic and acidic residues" evidence="1">
    <location>
        <begin position="201"/>
        <end position="225"/>
    </location>
</feature>
<feature type="compositionally biased region" description="Acidic residues" evidence="1">
    <location>
        <begin position="226"/>
        <end position="240"/>
    </location>
</feature>
<dbReference type="EMBL" id="CAJPDT010000022">
    <property type="protein sequence ID" value="CAF9919279.1"/>
    <property type="molecule type" value="Genomic_DNA"/>
</dbReference>
<dbReference type="PANTHER" id="PTHR28527">
    <property type="entry name" value="MATING-TYPE SWITCHING PROTEIN SWI2-RELATED"/>
    <property type="match status" value="1"/>
</dbReference>
<dbReference type="OrthoDB" id="27934at2759"/>
<accession>A0A8H3F7A7</accession>
<feature type="compositionally biased region" description="Low complexity" evidence="1">
    <location>
        <begin position="31"/>
        <end position="40"/>
    </location>
</feature>
<keyword evidence="3" id="KW-1185">Reference proteome</keyword>
<protein>
    <recommendedName>
        <fullName evidence="4">Swi5-dependent recombination DNA repair protein 1 homolog</fullName>
    </recommendedName>
</protein>
<sequence>MSPIQPSKRRRLNTATTTLSQPFKSPLKTLSNPKSPAAAISPPPTNEAPPSSVPLSPSSPTNFDNQATQTPTSYSKPAPTSTPLRSQSNHTHILALQSQHTRLLSRLAAARAALETSSQALKLESGNREGELEALIVRWKRKSREAAEEVFAVARDRVNRCGGVGGLREKEKERRGKGWGWGWDEGGMDKRGDEKEEDEEGGRSARDDVEGVDGREEGAEGRNGDDEGCGVNDDDDDDEERGYTMDMMFKSLGIDLRIIGFDGALQRWVD</sequence>
<feature type="region of interest" description="Disordered" evidence="1">
    <location>
        <begin position="175"/>
        <end position="241"/>
    </location>
</feature>
<feature type="compositionally biased region" description="Low complexity" evidence="1">
    <location>
        <begin position="49"/>
        <end position="60"/>
    </location>
</feature>
<evidence type="ECO:0000313" key="2">
    <source>
        <dbReference type="EMBL" id="CAF9919279.1"/>
    </source>
</evidence>
<evidence type="ECO:0000313" key="3">
    <source>
        <dbReference type="Proteomes" id="UP000664534"/>
    </source>
</evidence>
<dbReference type="GO" id="GO:0006310">
    <property type="term" value="P:DNA recombination"/>
    <property type="evidence" value="ECO:0007669"/>
    <property type="project" value="TreeGrafter"/>
</dbReference>